<keyword evidence="3" id="KW-1185">Reference proteome</keyword>
<evidence type="ECO:0000256" key="1">
    <source>
        <dbReference type="ARBA" id="ARBA00010751"/>
    </source>
</evidence>
<name>A0ABU9PN69_9ENTR</name>
<accession>A0ABU9PN69</accession>
<dbReference type="Gene3D" id="3.30.110.70">
    <property type="entry name" value="Hypothetical protein apc22750. Chain B"/>
    <property type="match status" value="1"/>
</dbReference>
<dbReference type="EMBL" id="JBCGUG010000017">
    <property type="protein sequence ID" value="MEM0706500.1"/>
    <property type="molecule type" value="Genomic_DNA"/>
</dbReference>
<proteinExistence type="inferred from homology"/>
<dbReference type="SUPFAM" id="SSF117782">
    <property type="entry name" value="YbjQ-like"/>
    <property type="match status" value="1"/>
</dbReference>
<evidence type="ECO:0000313" key="2">
    <source>
        <dbReference type="EMBL" id="MEM0706500.1"/>
    </source>
</evidence>
<dbReference type="Pfam" id="PF01906">
    <property type="entry name" value="YbjQ_1"/>
    <property type="match status" value="1"/>
</dbReference>
<dbReference type="RefSeq" id="WP_194501156.1">
    <property type="nucleotide sequence ID" value="NZ_JBCGUG010000017.1"/>
</dbReference>
<evidence type="ECO:0000313" key="3">
    <source>
        <dbReference type="Proteomes" id="UP001490940"/>
    </source>
</evidence>
<protein>
    <submittedName>
        <fullName evidence="2">Heavy metal-binding domain-containing protein</fullName>
    </submittedName>
</protein>
<organism evidence="2 3">
    <name type="scientific">Enterobacter quasihormaechei</name>
    <dbReference type="NCBI Taxonomy" id="2529382"/>
    <lineage>
        <taxon>Bacteria</taxon>
        <taxon>Pseudomonadati</taxon>
        <taxon>Pseudomonadota</taxon>
        <taxon>Gammaproteobacteria</taxon>
        <taxon>Enterobacterales</taxon>
        <taxon>Enterobacteriaceae</taxon>
        <taxon>Enterobacter</taxon>
    </lineage>
</organism>
<sequence length="103" mass="11430">MGIFERKLDVSTTAHFQIFTSIPPQMKVLKNFGLVKATTSEITAKYRNEDDELLAALFNEAKKLGANAIINLQYTSGSYQRNGHTFVTSYLIATGDAVLLEDI</sequence>
<dbReference type="InterPro" id="IPR035439">
    <property type="entry name" value="UPF0145_dom_sf"/>
</dbReference>
<dbReference type="InterPro" id="IPR002765">
    <property type="entry name" value="UPF0145_YbjQ-like"/>
</dbReference>
<gene>
    <name evidence="2" type="ORF">AAGT82_19040</name>
</gene>
<reference evidence="2 3" key="1">
    <citation type="submission" date="2024-04" db="EMBL/GenBank/DDBJ databases">
        <title>Draft genome sequence of a multidrug-resistant Enterobacter quasihormaechei Hakim RU_CBWE strain isolated from pond surface water at the University of Rajshahi in Bangladesh.</title>
        <authorList>
            <person name="Raihan J."/>
            <person name="Islam M.S."/>
            <person name="Khan M.U."/>
            <person name="Romance M."/>
            <person name="Haque M.H."/>
        </authorList>
    </citation>
    <scope>NUCLEOTIDE SEQUENCE [LARGE SCALE GENOMIC DNA]</scope>
    <source>
        <strain evidence="2 3">Hakim RU_CBWE</strain>
    </source>
</reference>
<comment type="caution">
    <text evidence="2">The sequence shown here is derived from an EMBL/GenBank/DDBJ whole genome shotgun (WGS) entry which is preliminary data.</text>
</comment>
<comment type="similarity">
    <text evidence="1">Belongs to the UPF0145 family.</text>
</comment>
<dbReference type="Proteomes" id="UP001490940">
    <property type="component" value="Unassembled WGS sequence"/>
</dbReference>